<dbReference type="AlphaFoldDB" id="A0A165BNA4"/>
<sequence length="129" mass="15024">MSGFDFLDLGNTLLVGFLFALMLYGCSVAQVLYYVWKYPEDRWMLKLLVAVLWSLDTVHTIIDIMIVWHYVVAGHGNLLELEKLYSTAVAEYALAVPIVFLVQCYYIYIIWRRYIHDSDHRVTLKLAAL</sequence>
<dbReference type="STRING" id="1314785.A0A165BNA4"/>
<dbReference type="RefSeq" id="XP_040759092.1">
    <property type="nucleotide sequence ID" value="XM_040902653.1"/>
</dbReference>
<evidence type="ECO:0008006" key="4">
    <source>
        <dbReference type="Google" id="ProtNLM"/>
    </source>
</evidence>
<protein>
    <recommendedName>
        <fullName evidence="4">EXPERA domain-containing protein</fullName>
    </recommendedName>
</protein>
<keyword evidence="3" id="KW-1185">Reference proteome</keyword>
<dbReference type="PANTHER" id="PTHR40465">
    <property type="entry name" value="CHROMOSOME 1, WHOLE GENOME SHOTGUN SEQUENCE"/>
    <property type="match status" value="1"/>
</dbReference>
<name>A0A165BNA4_9APHY</name>
<keyword evidence="1" id="KW-1133">Transmembrane helix</keyword>
<keyword evidence="1" id="KW-0472">Membrane</keyword>
<feature type="transmembrane region" description="Helical" evidence="1">
    <location>
        <begin position="47"/>
        <end position="72"/>
    </location>
</feature>
<organism evidence="2 3">
    <name type="scientific">Laetiporus sulphureus 93-53</name>
    <dbReference type="NCBI Taxonomy" id="1314785"/>
    <lineage>
        <taxon>Eukaryota</taxon>
        <taxon>Fungi</taxon>
        <taxon>Dikarya</taxon>
        <taxon>Basidiomycota</taxon>
        <taxon>Agaricomycotina</taxon>
        <taxon>Agaricomycetes</taxon>
        <taxon>Polyporales</taxon>
        <taxon>Laetiporus</taxon>
    </lineage>
</organism>
<dbReference type="OrthoDB" id="2800965at2759"/>
<reference evidence="2 3" key="1">
    <citation type="journal article" date="2016" name="Mol. Biol. Evol.">
        <title>Comparative Genomics of Early-Diverging Mushroom-Forming Fungi Provides Insights into the Origins of Lignocellulose Decay Capabilities.</title>
        <authorList>
            <person name="Nagy L.G."/>
            <person name="Riley R."/>
            <person name="Tritt A."/>
            <person name="Adam C."/>
            <person name="Daum C."/>
            <person name="Floudas D."/>
            <person name="Sun H."/>
            <person name="Yadav J.S."/>
            <person name="Pangilinan J."/>
            <person name="Larsson K.H."/>
            <person name="Matsuura K."/>
            <person name="Barry K."/>
            <person name="Labutti K."/>
            <person name="Kuo R."/>
            <person name="Ohm R.A."/>
            <person name="Bhattacharya S.S."/>
            <person name="Shirouzu T."/>
            <person name="Yoshinaga Y."/>
            <person name="Martin F.M."/>
            <person name="Grigoriev I.V."/>
            <person name="Hibbett D.S."/>
        </authorList>
    </citation>
    <scope>NUCLEOTIDE SEQUENCE [LARGE SCALE GENOMIC DNA]</scope>
    <source>
        <strain evidence="2 3">93-53</strain>
    </source>
</reference>
<evidence type="ECO:0000313" key="3">
    <source>
        <dbReference type="Proteomes" id="UP000076871"/>
    </source>
</evidence>
<evidence type="ECO:0000256" key="1">
    <source>
        <dbReference type="SAM" id="Phobius"/>
    </source>
</evidence>
<dbReference type="PANTHER" id="PTHR40465:SF1">
    <property type="entry name" value="DUF6534 DOMAIN-CONTAINING PROTEIN"/>
    <property type="match status" value="1"/>
</dbReference>
<evidence type="ECO:0000313" key="2">
    <source>
        <dbReference type="EMBL" id="KZT01352.1"/>
    </source>
</evidence>
<proteinExistence type="predicted"/>
<keyword evidence="1" id="KW-0812">Transmembrane</keyword>
<dbReference type="Proteomes" id="UP000076871">
    <property type="component" value="Unassembled WGS sequence"/>
</dbReference>
<feature type="transmembrane region" description="Helical" evidence="1">
    <location>
        <begin position="92"/>
        <end position="111"/>
    </location>
</feature>
<accession>A0A165BNA4</accession>
<gene>
    <name evidence="2" type="ORF">LAESUDRAFT_486606</name>
</gene>
<dbReference type="EMBL" id="KV427666">
    <property type="protein sequence ID" value="KZT01352.1"/>
    <property type="molecule type" value="Genomic_DNA"/>
</dbReference>
<dbReference type="GeneID" id="63819684"/>
<feature type="transmembrane region" description="Helical" evidence="1">
    <location>
        <begin position="12"/>
        <end position="35"/>
    </location>
</feature>
<dbReference type="InParanoid" id="A0A165BNA4"/>